<evidence type="ECO:0000313" key="3">
    <source>
        <dbReference type="Proteomes" id="UP001151760"/>
    </source>
</evidence>
<dbReference type="Pfam" id="PF08284">
    <property type="entry name" value="RVP_2"/>
    <property type="match status" value="1"/>
</dbReference>
<dbReference type="PANTHER" id="PTHR15503:SF45">
    <property type="entry name" value="RNA-DIRECTED DNA POLYMERASE HOMOLOG"/>
    <property type="match status" value="1"/>
</dbReference>
<keyword evidence="2" id="KW-0808">Transferase</keyword>
<proteinExistence type="predicted"/>
<dbReference type="InterPro" id="IPR032567">
    <property type="entry name" value="RTL1-rel"/>
</dbReference>
<feature type="compositionally biased region" description="Low complexity" evidence="1">
    <location>
        <begin position="139"/>
        <end position="149"/>
    </location>
</feature>
<dbReference type="InterPro" id="IPR021109">
    <property type="entry name" value="Peptidase_aspartic_dom_sf"/>
</dbReference>
<dbReference type="EMBL" id="BQNB010010040">
    <property type="protein sequence ID" value="GJS71898.1"/>
    <property type="molecule type" value="Genomic_DNA"/>
</dbReference>
<dbReference type="GO" id="GO:0003964">
    <property type="term" value="F:RNA-directed DNA polymerase activity"/>
    <property type="evidence" value="ECO:0007669"/>
    <property type="project" value="UniProtKB-KW"/>
</dbReference>
<keyword evidence="2" id="KW-0548">Nucleotidyltransferase</keyword>
<name>A0ABQ4Y4K4_9ASTR</name>
<comment type="caution">
    <text evidence="2">The sequence shown here is derived from an EMBL/GenBank/DDBJ whole genome shotgun (WGS) entry which is preliminary data.</text>
</comment>
<reference evidence="2" key="2">
    <citation type="submission" date="2022-01" db="EMBL/GenBank/DDBJ databases">
        <authorList>
            <person name="Yamashiro T."/>
            <person name="Shiraishi A."/>
            <person name="Satake H."/>
            <person name="Nakayama K."/>
        </authorList>
    </citation>
    <scope>NUCLEOTIDE SEQUENCE</scope>
</reference>
<keyword evidence="2" id="KW-0695">RNA-directed DNA polymerase</keyword>
<protein>
    <submittedName>
        <fullName evidence="2">Reverse transcriptase domain-containing protein</fullName>
    </submittedName>
</protein>
<dbReference type="Gene3D" id="2.40.70.10">
    <property type="entry name" value="Acid Proteases"/>
    <property type="match status" value="1"/>
</dbReference>
<dbReference type="PANTHER" id="PTHR15503">
    <property type="entry name" value="LDOC1 RELATED"/>
    <property type="match status" value="1"/>
</dbReference>
<accession>A0ABQ4Y4K4</accession>
<sequence>MPVEMGTYDVIIGMDWLTKYQAVIDCAKKIVCIPFGSEILIFHGDGSRNKRRTRLNIISCTKTQKYLLKGCHVFLAHITIKETGDKSKKKQMQDVPIVKIFPTYFTEDLPAQALIDSDPSEMRIGGSTQELSDKGFIRPSSSPWGSSVHHSSRRRKMDRYGCA</sequence>
<evidence type="ECO:0000256" key="1">
    <source>
        <dbReference type="SAM" id="MobiDB-lite"/>
    </source>
</evidence>
<evidence type="ECO:0000313" key="2">
    <source>
        <dbReference type="EMBL" id="GJS71898.1"/>
    </source>
</evidence>
<dbReference type="Proteomes" id="UP001151760">
    <property type="component" value="Unassembled WGS sequence"/>
</dbReference>
<organism evidence="2 3">
    <name type="scientific">Tanacetum coccineum</name>
    <dbReference type="NCBI Taxonomy" id="301880"/>
    <lineage>
        <taxon>Eukaryota</taxon>
        <taxon>Viridiplantae</taxon>
        <taxon>Streptophyta</taxon>
        <taxon>Embryophyta</taxon>
        <taxon>Tracheophyta</taxon>
        <taxon>Spermatophyta</taxon>
        <taxon>Magnoliopsida</taxon>
        <taxon>eudicotyledons</taxon>
        <taxon>Gunneridae</taxon>
        <taxon>Pentapetalae</taxon>
        <taxon>asterids</taxon>
        <taxon>campanulids</taxon>
        <taxon>Asterales</taxon>
        <taxon>Asteraceae</taxon>
        <taxon>Asteroideae</taxon>
        <taxon>Anthemideae</taxon>
        <taxon>Anthemidinae</taxon>
        <taxon>Tanacetum</taxon>
    </lineage>
</organism>
<feature type="region of interest" description="Disordered" evidence="1">
    <location>
        <begin position="125"/>
        <end position="163"/>
    </location>
</feature>
<gene>
    <name evidence="2" type="ORF">Tco_0704739</name>
</gene>
<reference evidence="2" key="1">
    <citation type="journal article" date="2022" name="Int. J. Mol. Sci.">
        <title>Draft Genome of Tanacetum Coccineum: Genomic Comparison of Closely Related Tanacetum-Family Plants.</title>
        <authorList>
            <person name="Yamashiro T."/>
            <person name="Shiraishi A."/>
            <person name="Nakayama K."/>
            <person name="Satake H."/>
        </authorList>
    </citation>
    <scope>NUCLEOTIDE SEQUENCE</scope>
</reference>
<keyword evidence="3" id="KW-1185">Reference proteome</keyword>